<dbReference type="InterPro" id="IPR001245">
    <property type="entry name" value="Ser-Thr/Tyr_kinase_cat_dom"/>
</dbReference>
<reference evidence="5 6" key="1">
    <citation type="submission" date="2018-08" db="EMBL/GenBank/DDBJ databases">
        <title>Genome and evolution of the arbuscular mycorrhizal fungus Diversispora epigaea (formerly Glomus versiforme) and its bacterial endosymbionts.</title>
        <authorList>
            <person name="Sun X."/>
            <person name="Fei Z."/>
            <person name="Harrison M."/>
        </authorList>
    </citation>
    <scope>NUCLEOTIDE SEQUENCE [LARGE SCALE GENOMIC DNA]</scope>
    <source>
        <strain evidence="5 6">IT104</strain>
    </source>
</reference>
<dbReference type="AlphaFoldDB" id="A0A397IBM0"/>
<keyword evidence="6" id="KW-1185">Reference proteome</keyword>
<dbReference type="PANTHER" id="PTHR44329:SF298">
    <property type="entry name" value="MIXED LINEAGE KINASE DOMAIN-LIKE PROTEIN"/>
    <property type="match status" value="1"/>
</dbReference>
<evidence type="ECO:0000259" key="4">
    <source>
        <dbReference type="PROSITE" id="PS50011"/>
    </source>
</evidence>
<dbReference type="SUPFAM" id="SSF56112">
    <property type="entry name" value="Protein kinase-like (PK-like)"/>
    <property type="match status" value="2"/>
</dbReference>
<dbReference type="Gene3D" id="1.10.510.10">
    <property type="entry name" value="Transferase(Phosphotransferase) domain 1"/>
    <property type="match status" value="2"/>
</dbReference>
<dbReference type="PANTHER" id="PTHR44329">
    <property type="entry name" value="SERINE/THREONINE-PROTEIN KINASE TNNI3K-RELATED"/>
    <property type="match status" value="1"/>
</dbReference>
<comment type="caution">
    <text evidence="5">The sequence shown here is derived from an EMBL/GenBank/DDBJ whole genome shotgun (WGS) entry which is preliminary data.</text>
</comment>
<accession>A0A397IBM0</accession>
<dbReference type="InterPro" id="IPR011009">
    <property type="entry name" value="Kinase-like_dom_sf"/>
</dbReference>
<proteinExistence type="predicted"/>
<evidence type="ECO:0000256" key="1">
    <source>
        <dbReference type="ARBA" id="ARBA00022741"/>
    </source>
</evidence>
<protein>
    <recommendedName>
        <fullName evidence="4">Protein kinase domain-containing protein</fullName>
    </recommendedName>
</protein>
<feature type="transmembrane region" description="Helical" evidence="3">
    <location>
        <begin position="706"/>
        <end position="729"/>
    </location>
</feature>
<dbReference type="InterPro" id="IPR006597">
    <property type="entry name" value="Sel1-like"/>
</dbReference>
<dbReference type="Proteomes" id="UP000266861">
    <property type="component" value="Unassembled WGS sequence"/>
</dbReference>
<dbReference type="Gene3D" id="1.25.40.10">
    <property type="entry name" value="Tetratricopeptide repeat domain"/>
    <property type="match status" value="1"/>
</dbReference>
<keyword evidence="3" id="KW-1133">Transmembrane helix</keyword>
<dbReference type="GO" id="GO:0004674">
    <property type="term" value="F:protein serine/threonine kinase activity"/>
    <property type="evidence" value="ECO:0007669"/>
    <property type="project" value="TreeGrafter"/>
</dbReference>
<dbReference type="EMBL" id="PQFF01000215">
    <property type="protein sequence ID" value="RHZ73259.1"/>
    <property type="molecule type" value="Genomic_DNA"/>
</dbReference>
<keyword evidence="2" id="KW-0067">ATP-binding</keyword>
<sequence>MSQDKPNEHEDTKEWETWMDNLIIEDTLQKENIPFYQYSEFENVKLISGNIYEAIFKISQKTIALKCFYLNDKFTLENLINEIKRHRKLEIHDNILKFYGITKQENANNYMIILEYSNNGSLRQYLKTNFQKMDWNTKLNLAKQISNVLMYLHSNEIIHGKLNSENILVQNGNIKLNVFGLTKIMPESLNFLQNILGPIQYIDPQYLEIFGAIGKNKSSDIFSLGIILWEISSGNSPFEMEPSSNIDLLNNIVKGKREMIILGTPSKYKEIYTDCWKHNGNSRPDISQVVKNLSEIIIPCEGVEIKTPQLQPYNDENSENILVQNGNIKLNVFGLTKIMPESLNFLQNILGPIQYIDPQYLEIFGAIGKNKSSDIFSLGIILWEISSGNSPFEMEPSSNIDLLNNIVKGKREMIILGTPSKYKEIYTDCWKHNGNSRPDISQVVKNLSEIIIPCEGVEIKTPQLQPYNDEVISVKSEISNKQKEKEVKSDPPFVDVADEVNMFIKDLFEFFIDIYIKQFVLIHPILVKNYIREHNKNPVEILYEMISNQSHSHYRLTSLIGFFYKNGIGTIVDNKMAFKFFSLATTEIIDIKNASPNSLSLRKLHENNREIGFIYLADMHLNGLVVKKNQKKAFKIYSKVANEGSIRASEFVAKCYKLGYGVEKNEKKAFELTLRSAEEGCLVGQSQVSYCHFKGMGTSVDYSEAFSWAMISALSGNIFAMTIIGLCYYNGAGIGKDYEAGFKWFLKAAEKECSNAQYNLGHCYKNGNKEVKAFEWFKNLQKMIIPMANTGLENVFMRDMELEKIL</sequence>
<keyword evidence="3" id="KW-0472">Membrane</keyword>
<dbReference type="PROSITE" id="PS50011">
    <property type="entry name" value="PROTEIN_KINASE_DOM"/>
    <property type="match status" value="1"/>
</dbReference>
<dbReference type="STRING" id="1348612.A0A397IBM0"/>
<evidence type="ECO:0000313" key="5">
    <source>
        <dbReference type="EMBL" id="RHZ73259.1"/>
    </source>
</evidence>
<dbReference type="GO" id="GO:0005524">
    <property type="term" value="F:ATP binding"/>
    <property type="evidence" value="ECO:0007669"/>
    <property type="project" value="InterPro"/>
</dbReference>
<evidence type="ECO:0000313" key="6">
    <source>
        <dbReference type="Proteomes" id="UP000266861"/>
    </source>
</evidence>
<evidence type="ECO:0000256" key="3">
    <source>
        <dbReference type="SAM" id="Phobius"/>
    </source>
</evidence>
<feature type="domain" description="Protein kinase" evidence="4">
    <location>
        <begin position="41"/>
        <end position="297"/>
    </location>
</feature>
<dbReference type="SMART" id="SM00671">
    <property type="entry name" value="SEL1"/>
    <property type="match status" value="6"/>
</dbReference>
<keyword evidence="3" id="KW-0812">Transmembrane</keyword>
<organism evidence="5 6">
    <name type="scientific">Diversispora epigaea</name>
    <dbReference type="NCBI Taxonomy" id="1348612"/>
    <lineage>
        <taxon>Eukaryota</taxon>
        <taxon>Fungi</taxon>
        <taxon>Fungi incertae sedis</taxon>
        <taxon>Mucoromycota</taxon>
        <taxon>Glomeromycotina</taxon>
        <taxon>Glomeromycetes</taxon>
        <taxon>Diversisporales</taxon>
        <taxon>Diversisporaceae</taxon>
        <taxon>Diversispora</taxon>
    </lineage>
</organism>
<dbReference type="Pfam" id="PF07714">
    <property type="entry name" value="PK_Tyr_Ser-Thr"/>
    <property type="match status" value="2"/>
</dbReference>
<dbReference type="InterPro" id="IPR051681">
    <property type="entry name" value="Ser/Thr_Kinases-Pseudokinases"/>
</dbReference>
<keyword evidence="1" id="KW-0547">Nucleotide-binding</keyword>
<gene>
    <name evidence="5" type="ORF">Glove_232g62</name>
</gene>
<dbReference type="Pfam" id="PF08238">
    <property type="entry name" value="Sel1"/>
    <property type="match status" value="6"/>
</dbReference>
<dbReference type="PRINTS" id="PR00109">
    <property type="entry name" value="TYRKINASE"/>
</dbReference>
<dbReference type="InterPro" id="IPR011990">
    <property type="entry name" value="TPR-like_helical_dom_sf"/>
</dbReference>
<dbReference type="OrthoDB" id="2425131at2759"/>
<name>A0A397IBM0_9GLOM</name>
<dbReference type="InterPro" id="IPR000719">
    <property type="entry name" value="Prot_kinase_dom"/>
</dbReference>
<evidence type="ECO:0000256" key="2">
    <source>
        <dbReference type="ARBA" id="ARBA00022840"/>
    </source>
</evidence>
<dbReference type="SUPFAM" id="SSF81901">
    <property type="entry name" value="HCP-like"/>
    <property type="match status" value="1"/>
</dbReference>